<dbReference type="NCBIfam" id="NF041394">
    <property type="entry name" value="GtaseAglG_Halo"/>
    <property type="match status" value="1"/>
</dbReference>
<dbReference type="AlphaFoldDB" id="A0A9E7NAU0"/>
<sequence length="306" mass="34795">MRVSVVVCEHTLDRYQDLRDAVNSILAQSHDDIELVLVADGNEDVCQQFYEEYDDHESVSIHCNKNNVGLLESRNNGARVATGDVVAFMDDDAVADPAWVAELVEVYENLDALSVGGKMIPLWVAGRPRFLPEEFYFLVGVTQRGFADEKGEVRNTFGSNISFRREVFLDLGGFDTTIGGRQGDENLQGGETELCARLRSEYNQSVYYNPEAEVAHKVFDYRTKPLWLLDRAFWQGYSKRGMEVLVPESTGEEYDFLGRLFRKFVPARTRNLVRNPSLEKAVQFIMLFAFTGAVGFGYLYGMTKWR</sequence>
<dbReference type="Pfam" id="PF00535">
    <property type="entry name" value="Glycos_transf_2"/>
    <property type="match status" value="1"/>
</dbReference>
<dbReference type="RefSeq" id="WP_254159730.1">
    <property type="nucleotide sequence ID" value="NZ_CP100355.1"/>
</dbReference>
<protein>
    <submittedName>
        <fullName evidence="3">Glycosyltransferase</fullName>
    </submittedName>
</protein>
<accession>A0A9E7NAU0</accession>
<name>A0A9E7NAU0_9EURY</name>
<dbReference type="PANTHER" id="PTHR43685">
    <property type="entry name" value="GLYCOSYLTRANSFERASE"/>
    <property type="match status" value="1"/>
</dbReference>
<dbReference type="GeneID" id="73289776"/>
<gene>
    <name evidence="3" type="ORF">NGM29_06980</name>
</gene>
<keyword evidence="1" id="KW-0812">Transmembrane</keyword>
<feature type="transmembrane region" description="Helical" evidence="1">
    <location>
        <begin position="281"/>
        <end position="301"/>
    </location>
</feature>
<reference evidence="3" key="1">
    <citation type="submission" date="2022-06" db="EMBL/GenBank/DDBJ databases">
        <title>Diverse halophilic archaea isolated from saline environments.</title>
        <authorList>
            <person name="Cui H.-L."/>
        </authorList>
    </citation>
    <scope>NUCLEOTIDE SEQUENCE</scope>
    <source>
        <strain evidence="3">WLHS1</strain>
    </source>
</reference>
<dbReference type="KEGG" id="sawl:NGM29_06980"/>
<evidence type="ECO:0000256" key="1">
    <source>
        <dbReference type="SAM" id="Phobius"/>
    </source>
</evidence>
<dbReference type="InterPro" id="IPR053553">
    <property type="entry name" value="GDP_glucuronosyltransferase"/>
</dbReference>
<dbReference type="Proteomes" id="UP001056855">
    <property type="component" value="Chromosome"/>
</dbReference>
<organism evidence="3 4">
    <name type="scientific">Natronosalvus rutilus</name>
    <dbReference type="NCBI Taxonomy" id="2953753"/>
    <lineage>
        <taxon>Archaea</taxon>
        <taxon>Methanobacteriati</taxon>
        <taxon>Methanobacteriota</taxon>
        <taxon>Stenosarchaea group</taxon>
        <taxon>Halobacteria</taxon>
        <taxon>Halobacteriales</taxon>
        <taxon>Natrialbaceae</taxon>
        <taxon>Natronosalvus</taxon>
    </lineage>
</organism>
<keyword evidence="4" id="KW-1185">Reference proteome</keyword>
<dbReference type="PANTHER" id="PTHR43685:SF2">
    <property type="entry name" value="GLYCOSYLTRANSFERASE 2-LIKE DOMAIN-CONTAINING PROTEIN"/>
    <property type="match status" value="1"/>
</dbReference>
<evidence type="ECO:0000313" key="4">
    <source>
        <dbReference type="Proteomes" id="UP001056855"/>
    </source>
</evidence>
<dbReference type="InterPro" id="IPR050834">
    <property type="entry name" value="Glycosyltransf_2"/>
</dbReference>
<evidence type="ECO:0000259" key="2">
    <source>
        <dbReference type="Pfam" id="PF00535"/>
    </source>
</evidence>
<dbReference type="InterPro" id="IPR001173">
    <property type="entry name" value="Glyco_trans_2-like"/>
</dbReference>
<dbReference type="Gene3D" id="3.90.550.10">
    <property type="entry name" value="Spore Coat Polysaccharide Biosynthesis Protein SpsA, Chain A"/>
    <property type="match status" value="1"/>
</dbReference>
<keyword evidence="1" id="KW-0472">Membrane</keyword>
<dbReference type="EMBL" id="CP100355">
    <property type="protein sequence ID" value="UTF54989.1"/>
    <property type="molecule type" value="Genomic_DNA"/>
</dbReference>
<dbReference type="InterPro" id="IPR029044">
    <property type="entry name" value="Nucleotide-diphossugar_trans"/>
</dbReference>
<keyword evidence="1" id="KW-1133">Transmembrane helix</keyword>
<evidence type="ECO:0000313" key="3">
    <source>
        <dbReference type="EMBL" id="UTF54989.1"/>
    </source>
</evidence>
<proteinExistence type="predicted"/>
<dbReference type="SUPFAM" id="SSF53448">
    <property type="entry name" value="Nucleotide-diphospho-sugar transferases"/>
    <property type="match status" value="1"/>
</dbReference>
<feature type="domain" description="Glycosyltransferase 2-like" evidence="2">
    <location>
        <begin position="11"/>
        <end position="170"/>
    </location>
</feature>